<dbReference type="EMBL" id="JBEPMM010000032">
    <property type="protein sequence ID" value="MET3695574.1"/>
    <property type="molecule type" value="Genomic_DNA"/>
</dbReference>
<accession>A0ABV2LCJ7</accession>
<sequence>MANEPTSPSMDKAMVYLPRDMRRAMKVRAAEQGRTISDLYAEAIGGYLKSRADASEAIAPEVRSTPVPPASAAGAMPEDIAKRILDRVNGYGRMIAEIHTQTSGLASSAETRAVAIVIAALCKAVPQGINTAAIKTLLKSAGFKQHEVDYACDTLLRAGVARHQGGRWHALDVIPGVI</sequence>
<dbReference type="SUPFAM" id="SSF47598">
    <property type="entry name" value="Ribbon-helix-helix"/>
    <property type="match status" value="1"/>
</dbReference>
<evidence type="ECO:0000313" key="1">
    <source>
        <dbReference type="EMBL" id="MET3695574.1"/>
    </source>
</evidence>
<dbReference type="Gene3D" id="1.10.1220.10">
    <property type="entry name" value="Met repressor-like"/>
    <property type="match status" value="1"/>
</dbReference>
<comment type="caution">
    <text evidence="1">The sequence shown here is derived from an EMBL/GenBank/DDBJ whole genome shotgun (WGS) entry which is preliminary data.</text>
</comment>
<dbReference type="RefSeq" id="WP_238282612.1">
    <property type="nucleotide sequence ID" value="NZ_BPQL01000183.1"/>
</dbReference>
<keyword evidence="2" id="KW-1185">Reference proteome</keyword>
<organism evidence="1 2">
    <name type="scientific">Methylobacterium goesingense</name>
    <dbReference type="NCBI Taxonomy" id="243690"/>
    <lineage>
        <taxon>Bacteria</taxon>
        <taxon>Pseudomonadati</taxon>
        <taxon>Pseudomonadota</taxon>
        <taxon>Alphaproteobacteria</taxon>
        <taxon>Hyphomicrobiales</taxon>
        <taxon>Methylobacteriaceae</taxon>
        <taxon>Methylobacterium</taxon>
    </lineage>
</organism>
<evidence type="ECO:0000313" key="2">
    <source>
        <dbReference type="Proteomes" id="UP001549145"/>
    </source>
</evidence>
<name>A0ABV2LCJ7_9HYPH</name>
<protein>
    <submittedName>
        <fullName evidence="1">Plasmid stability protein</fullName>
    </submittedName>
</protein>
<reference evidence="1 2" key="1">
    <citation type="submission" date="2024-06" db="EMBL/GenBank/DDBJ databases">
        <title>Genomic Encyclopedia of Type Strains, Phase IV (KMG-IV): sequencing the most valuable type-strain genomes for metagenomic binning, comparative biology and taxonomic classification.</title>
        <authorList>
            <person name="Goeker M."/>
        </authorList>
    </citation>
    <scope>NUCLEOTIDE SEQUENCE [LARGE SCALE GENOMIC DNA]</scope>
    <source>
        <strain evidence="1 2">DSM 21331</strain>
    </source>
</reference>
<dbReference type="InterPro" id="IPR013321">
    <property type="entry name" value="Arc_rbn_hlx_hlx"/>
</dbReference>
<dbReference type="Proteomes" id="UP001549145">
    <property type="component" value="Unassembled WGS sequence"/>
</dbReference>
<proteinExistence type="predicted"/>
<gene>
    <name evidence="1" type="ORF">ABID43_005143</name>
</gene>
<dbReference type="InterPro" id="IPR010985">
    <property type="entry name" value="Ribbon_hlx_hlx"/>
</dbReference>